<proteinExistence type="predicted"/>
<evidence type="ECO:0000313" key="3">
    <source>
        <dbReference type="Proteomes" id="UP001286313"/>
    </source>
</evidence>
<evidence type="ECO:0000313" key="2">
    <source>
        <dbReference type="EMBL" id="KAK3886003.1"/>
    </source>
</evidence>
<feature type="region of interest" description="Disordered" evidence="1">
    <location>
        <begin position="1"/>
        <end position="68"/>
    </location>
</feature>
<name>A0AAE1G3Z4_PETCI</name>
<protein>
    <submittedName>
        <fullName evidence="2">Uncharacterized protein</fullName>
    </submittedName>
</protein>
<feature type="compositionally biased region" description="Low complexity" evidence="1">
    <location>
        <begin position="32"/>
        <end position="43"/>
    </location>
</feature>
<organism evidence="2 3">
    <name type="scientific">Petrolisthes cinctipes</name>
    <name type="common">Flat porcelain crab</name>
    <dbReference type="NCBI Taxonomy" id="88211"/>
    <lineage>
        <taxon>Eukaryota</taxon>
        <taxon>Metazoa</taxon>
        <taxon>Ecdysozoa</taxon>
        <taxon>Arthropoda</taxon>
        <taxon>Crustacea</taxon>
        <taxon>Multicrustacea</taxon>
        <taxon>Malacostraca</taxon>
        <taxon>Eumalacostraca</taxon>
        <taxon>Eucarida</taxon>
        <taxon>Decapoda</taxon>
        <taxon>Pleocyemata</taxon>
        <taxon>Anomura</taxon>
        <taxon>Galatheoidea</taxon>
        <taxon>Porcellanidae</taxon>
        <taxon>Petrolisthes</taxon>
    </lineage>
</organism>
<accession>A0AAE1G3Z4</accession>
<comment type="caution">
    <text evidence="2">The sequence shown here is derived from an EMBL/GenBank/DDBJ whole genome shotgun (WGS) entry which is preliminary data.</text>
</comment>
<feature type="compositionally biased region" description="Polar residues" evidence="1">
    <location>
        <begin position="44"/>
        <end position="55"/>
    </location>
</feature>
<gene>
    <name evidence="2" type="ORF">Pcinc_009830</name>
</gene>
<reference evidence="2" key="1">
    <citation type="submission" date="2023-10" db="EMBL/GenBank/DDBJ databases">
        <title>Genome assemblies of two species of porcelain crab, Petrolisthes cinctipes and Petrolisthes manimaculis (Anomura: Porcellanidae).</title>
        <authorList>
            <person name="Angst P."/>
        </authorList>
    </citation>
    <scope>NUCLEOTIDE SEQUENCE</scope>
    <source>
        <strain evidence="2">PB745_01</strain>
        <tissue evidence="2">Gill</tissue>
    </source>
</reference>
<dbReference type="EMBL" id="JAWQEG010000740">
    <property type="protein sequence ID" value="KAK3886003.1"/>
    <property type="molecule type" value="Genomic_DNA"/>
</dbReference>
<feature type="region of interest" description="Disordered" evidence="1">
    <location>
        <begin position="109"/>
        <end position="129"/>
    </location>
</feature>
<dbReference type="AlphaFoldDB" id="A0AAE1G3Z4"/>
<keyword evidence="3" id="KW-1185">Reference proteome</keyword>
<evidence type="ECO:0000256" key="1">
    <source>
        <dbReference type="SAM" id="MobiDB-lite"/>
    </source>
</evidence>
<feature type="compositionally biased region" description="Basic and acidic residues" evidence="1">
    <location>
        <begin position="1"/>
        <end position="31"/>
    </location>
</feature>
<sequence>MVQRKKAEMARECLKRKKKEEEERTRREHAATTDASDATPSTPYASTDATPSTSHAHVPHTISSAKKRKLQHGYRCWSCRHAQDVREYEHETPRKEVSVLPDRKRELQRNVKKRGKAKKREEDYAAGGF</sequence>
<dbReference type="Proteomes" id="UP001286313">
    <property type="component" value="Unassembled WGS sequence"/>
</dbReference>